<accession>A0A4P6KJI1</accession>
<dbReference type="Proteomes" id="UP000289260">
    <property type="component" value="Chromosome"/>
</dbReference>
<evidence type="ECO:0008006" key="3">
    <source>
        <dbReference type="Google" id="ProtNLM"/>
    </source>
</evidence>
<protein>
    <recommendedName>
        <fullName evidence="3">Sce7726 family protein</fullName>
    </recommendedName>
</protein>
<organism evidence="1 2">
    <name type="scientific">Leucobacter triazinivorans</name>
    <dbReference type="NCBI Taxonomy" id="1784719"/>
    <lineage>
        <taxon>Bacteria</taxon>
        <taxon>Bacillati</taxon>
        <taxon>Actinomycetota</taxon>
        <taxon>Actinomycetes</taxon>
        <taxon>Micrococcales</taxon>
        <taxon>Microbacteriaceae</taxon>
        <taxon>Leucobacter</taxon>
    </lineage>
</organism>
<gene>
    <name evidence="1" type="ORF">EVS81_04815</name>
</gene>
<dbReference type="InterPro" id="IPR047729">
    <property type="entry name" value="Sce7726-like"/>
</dbReference>
<proteinExistence type="predicted"/>
<sequence>MSRLFSATVLRDLGKQARSPLFTRLLDHTRFATYMSPEATVGTVFDEAFELLSKSRFRDDYVYRAAITEKILLGRHSLNTATLLNEVRAGSCKADVVVLNGTATAYEIKSERDSLARLRNQVFNYRQVFATVNVVVSTSHLSEVLKATPEDVGVITLSERFRFQTSREAQNRPERIVPSMVLEVLRVDEAAAVLTGLGQEIPAVPNTQIRSELDRIFAELDPAAVHEEMVKILRASRSQANLATFIGSIPASIRAASLAAKPTPKSRARIKEAVDTPLTEALAWK</sequence>
<dbReference type="AlphaFoldDB" id="A0A4P6KJI1"/>
<keyword evidence="2" id="KW-1185">Reference proteome</keyword>
<evidence type="ECO:0000313" key="1">
    <source>
        <dbReference type="EMBL" id="QBE50198.1"/>
    </source>
</evidence>
<dbReference type="OrthoDB" id="5020258at2"/>
<name>A0A4P6KJI1_9MICO</name>
<evidence type="ECO:0000313" key="2">
    <source>
        <dbReference type="Proteomes" id="UP000289260"/>
    </source>
</evidence>
<dbReference type="NCBIfam" id="NF033832">
    <property type="entry name" value="sce7726_fam"/>
    <property type="match status" value="1"/>
</dbReference>
<dbReference type="KEGG" id="ltr:EVS81_04815"/>
<reference evidence="1 2" key="1">
    <citation type="submission" date="2019-02" db="EMBL/GenBank/DDBJ databases">
        <authorList>
            <person name="Sun L."/>
            <person name="Pan D."/>
            <person name="Wu X."/>
        </authorList>
    </citation>
    <scope>NUCLEOTIDE SEQUENCE [LARGE SCALE GENOMIC DNA]</scope>
    <source>
        <strain evidence="1 2">JW-1</strain>
    </source>
</reference>
<dbReference type="EMBL" id="CP035806">
    <property type="protein sequence ID" value="QBE50198.1"/>
    <property type="molecule type" value="Genomic_DNA"/>
</dbReference>